<keyword evidence="9" id="KW-1185">Reference proteome</keyword>
<feature type="transmembrane region" description="Helical" evidence="6">
    <location>
        <begin position="12"/>
        <end position="34"/>
    </location>
</feature>
<dbReference type="EMBL" id="AP028912">
    <property type="protein sequence ID" value="BES93674.1"/>
    <property type="molecule type" value="Genomic_DNA"/>
</dbReference>
<accession>A0ABN7AQU6</accession>
<name>A0ABN7AQU6_9HEMI</name>
<feature type="transmembrane region" description="Helical" evidence="6">
    <location>
        <begin position="120"/>
        <end position="144"/>
    </location>
</feature>
<proteinExistence type="inferred from homology"/>
<feature type="transmembrane region" description="Helical" evidence="6">
    <location>
        <begin position="199"/>
        <end position="224"/>
    </location>
</feature>
<evidence type="ECO:0000256" key="5">
    <source>
        <dbReference type="ARBA" id="ARBA00023136"/>
    </source>
</evidence>
<evidence type="ECO:0000259" key="7">
    <source>
        <dbReference type="Pfam" id="PF10277"/>
    </source>
</evidence>
<feature type="transmembrane region" description="Helical" evidence="6">
    <location>
        <begin position="156"/>
        <end position="179"/>
    </location>
</feature>
<evidence type="ECO:0000256" key="2">
    <source>
        <dbReference type="ARBA" id="ARBA00006565"/>
    </source>
</evidence>
<evidence type="ECO:0000256" key="1">
    <source>
        <dbReference type="ARBA" id="ARBA00004127"/>
    </source>
</evidence>
<dbReference type="Proteomes" id="UP001307889">
    <property type="component" value="Chromosome 4"/>
</dbReference>
<sequence>MGVHRNLEVFPMAVCLLGPITFCLTFVLAVKLGHVSMLIPYISYTGEMPPEKNLFSQFLNITAFLLAICVYIRHVLVSTASEDDYLVNSNVNGIATAFGLVSCFGMCTVANFQVNNVRSVHYFGAFLCFVGGNVYFLFQTIFSYRLSYMGHNKDVLICRLVLCLCAFAFNVITVVTGVLSYRHFRGKDPNHWTPEEDGFIWHISSATAEWLLTFVQSMLVLTFFPEFKAVQIRAPTIKIENMYTPLVNFDDIA</sequence>
<dbReference type="InterPro" id="IPR019402">
    <property type="entry name" value="CWH43_N"/>
</dbReference>
<keyword evidence="5 6" id="KW-0472">Membrane</keyword>
<protein>
    <submittedName>
        <fullName evidence="8">Frag1/DRAM/Sfk1 family</fullName>
    </submittedName>
</protein>
<feature type="domain" description="CWH43-like N-terminal" evidence="7">
    <location>
        <begin position="8"/>
        <end position="229"/>
    </location>
</feature>
<evidence type="ECO:0000313" key="9">
    <source>
        <dbReference type="Proteomes" id="UP001307889"/>
    </source>
</evidence>
<gene>
    <name evidence="8" type="ORF">NTJ_06483</name>
</gene>
<dbReference type="InterPro" id="IPR050911">
    <property type="entry name" value="DRAM/TMEM150_Autophagy_Mod"/>
</dbReference>
<reference evidence="8 9" key="1">
    <citation type="submission" date="2023-09" db="EMBL/GenBank/DDBJ databases">
        <title>Nesidiocoris tenuis whole genome shotgun sequence.</title>
        <authorList>
            <person name="Shibata T."/>
            <person name="Shimoda M."/>
            <person name="Kobayashi T."/>
            <person name="Uehara T."/>
        </authorList>
    </citation>
    <scope>NUCLEOTIDE SEQUENCE [LARGE SCALE GENOMIC DNA]</scope>
    <source>
        <strain evidence="8 9">Japan</strain>
    </source>
</reference>
<evidence type="ECO:0000313" key="8">
    <source>
        <dbReference type="EMBL" id="BES93674.1"/>
    </source>
</evidence>
<dbReference type="PANTHER" id="PTHR21324">
    <property type="entry name" value="FASTING-INDUCIBLE INTEGRAL MEMBRANE PROTEIN TM6P1-RELATED"/>
    <property type="match status" value="1"/>
</dbReference>
<evidence type="ECO:0000256" key="6">
    <source>
        <dbReference type="SAM" id="Phobius"/>
    </source>
</evidence>
<evidence type="ECO:0000256" key="3">
    <source>
        <dbReference type="ARBA" id="ARBA00022692"/>
    </source>
</evidence>
<feature type="transmembrane region" description="Helical" evidence="6">
    <location>
        <begin position="93"/>
        <end position="114"/>
    </location>
</feature>
<keyword evidence="4 6" id="KW-1133">Transmembrane helix</keyword>
<evidence type="ECO:0000256" key="4">
    <source>
        <dbReference type="ARBA" id="ARBA00022989"/>
    </source>
</evidence>
<comment type="similarity">
    <text evidence="2">Belongs to the DRAM/TMEM150 family.</text>
</comment>
<organism evidence="8 9">
    <name type="scientific">Nesidiocoris tenuis</name>
    <dbReference type="NCBI Taxonomy" id="355587"/>
    <lineage>
        <taxon>Eukaryota</taxon>
        <taxon>Metazoa</taxon>
        <taxon>Ecdysozoa</taxon>
        <taxon>Arthropoda</taxon>
        <taxon>Hexapoda</taxon>
        <taxon>Insecta</taxon>
        <taxon>Pterygota</taxon>
        <taxon>Neoptera</taxon>
        <taxon>Paraneoptera</taxon>
        <taxon>Hemiptera</taxon>
        <taxon>Heteroptera</taxon>
        <taxon>Panheteroptera</taxon>
        <taxon>Cimicomorpha</taxon>
        <taxon>Miridae</taxon>
        <taxon>Dicyphina</taxon>
        <taxon>Nesidiocoris</taxon>
    </lineage>
</organism>
<keyword evidence="3 6" id="KW-0812">Transmembrane</keyword>
<dbReference type="Pfam" id="PF10277">
    <property type="entry name" value="Frag1"/>
    <property type="match status" value="1"/>
</dbReference>
<comment type="subcellular location">
    <subcellularLocation>
        <location evidence="1">Endomembrane system</location>
        <topology evidence="1">Multi-pass membrane protein</topology>
    </subcellularLocation>
</comment>
<feature type="transmembrane region" description="Helical" evidence="6">
    <location>
        <begin position="54"/>
        <end position="72"/>
    </location>
</feature>
<dbReference type="PANTHER" id="PTHR21324:SF2">
    <property type="entry name" value="EG:22E5.9 PROTEIN"/>
    <property type="match status" value="1"/>
</dbReference>